<sequence length="231" mass="25082">MEPPPTPATGGIVPKPQPAGIKKVFRTLGQHWLYISVAIFLSVLNIIMGVGVLSYVHPKKTRISIFLVSYVLYSSWVITAIIFGIVCFGMICGLGHFASLCYLLQRSKDEFSDLTIADTAYSVGVMLLFAIAGLAYTAELPSRCYSGPNERFLAIGRPCCNVLTVLAGSNWLGFLLLVLVSIMIFVSARRAAALAQEPPPVFPSGAEAPVMRWLDRNDPFLASSERRGPAV</sequence>
<proteinExistence type="predicted"/>
<evidence type="ECO:0000256" key="1">
    <source>
        <dbReference type="SAM" id="Phobius"/>
    </source>
</evidence>
<dbReference type="STRING" id="181874.A0A409YM97"/>
<protein>
    <recommendedName>
        <fullName evidence="4">MARVEL domain-containing protein</fullName>
    </recommendedName>
</protein>
<comment type="caution">
    <text evidence="2">The sequence shown here is derived from an EMBL/GenBank/DDBJ whole genome shotgun (WGS) entry which is preliminary data.</text>
</comment>
<dbReference type="InParanoid" id="A0A409YM97"/>
<keyword evidence="1" id="KW-0472">Membrane</keyword>
<dbReference type="OrthoDB" id="2916447at2759"/>
<evidence type="ECO:0000313" key="2">
    <source>
        <dbReference type="EMBL" id="PPR04199.1"/>
    </source>
</evidence>
<name>A0A409YM97_9AGAR</name>
<organism evidence="2 3">
    <name type="scientific">Panaeolus cyanescens</name>
    <dbReference type="NCBI Taxonomy" id="181874"/>
    <lineage>
        <taxon>Eukaryota</taxon>
        <taxon>Fungi</taxon>
        <taxon>Dikarya</taxon>
        <taxon>Basidiomycota</taxon>
        <taxon>Agaricomycotina</taxon>
        <taxon>Agaricomycetes</taxon>
        <taxon>Agaricomycetidae</taxon>
        <taxon>Agaricales</taxon>
        <taxon>Agaricineae</taxon>
        <taxon>Galeropsidaceae</taxon>
        <taxon>Panaeolus</taxon>
    </lineage>
</organism>
<gene>
    <name evidence="2" type="ORF">CVT24_010747</name>
</gene>
<reference evidence="2 3" key="1">
    <citation type="journal article" date="2018" name="Evol. Lett.">
        <title>Horizontal gene cluster transfer increased hallucinogenic mushroom diversity.</title>
        <authorList>
            <person name="Reynolds H.T."/>
            <person name="Vijayakumar V."/>
            <person name="Gluck-Thaler E."/>
            <person name="Korotkin H.B."/>
            <person name="Matheny P.B."/>
            <person name="Slot J.C."/>
        </authorList>
    </citation>
    <scope>NUCLEOTIDE SEQUENCE [LARGE SCALE GENOMIC DNA]</scope>
    <source>
        <strain evidence="2 3">2629</strain>
    </source>
</reference>
<feature type="transmembrane region" description="Helical" evidence="1">
    <location>
        <begin position="116"/>
        <end position="138"/>
    </location>
</feature>
<feature type="transmembrane region" description="Helical" evidence="1">
    <location>
        <begin position="76"/>
        <end position="104"/>
    </location>
</feature>
<accession>A0A409YM97</accession>
<keyword evidence="1" id="KW-1133">Transmembrane helix</keyword>
<dbReference type="EMBL" id="NHTK01000981">
    <property type="protein sequence ID" value="PPR04199.1"/>
    <property type="molecule type" value="Genomic_DNA"/>
</dbReference>
<keyword evidence="3" id="KW-1185">Reference proteome</keyword>
<evidence type="ECO:0008006" key="4">
    <source>
        <dbReference type="Google" id="ProtNLM"/>
    </source>
</evidence>
<feature type="transmembrane region" description="Helical" evidence="1">
    <location>
        <begin position="171"/>
        <end position="188"/>
    </location>
</feature>
<evidence type="ECO:0000313" key="3">
    <source>
        <dbReference type="Proteomes" id="UP000284842"/>
    </source>
</evidence>
<dbReference type="Proteomes" id="UP000284842">
    <property type="component" value="Unassembled WGS sequence"/>
</dbReference>
<feature type="transmembrane region" description="Helical" evidence="1">
    <location>
        <begin position="32"/>
        <end position="56"/>
    </location>
</feature>
<keyword evidence="1" id="KW-0812">Transmembrane</keyword>
<dbReference type="AlphaFoldDB" id="A0A409YM97"/>